<keyword evidence="2" id="KW-1185">Reference proteome</keyword>
<dbReference type="RefSeq" id="WP_211333748.1">
    <property type="nucleotide sequence ID" value="NZ_RKHR01000008.1"/>
</dbReference>
<sequence length="197" mass="22620">METAAYDTAAIEQDYELNWDLHAITNRDEAIDFLRRFENKLCIYSSFVNIIYSSYQFLIPDNANYEISVLPSQIAHHDNFHRIPKEAVVDTGIFLYPGECSGDSGLFIKIPCPLGLVSSREMPFKAGLLDVIKQFQARDEIFLPIVIKGSLREYESRVPSLHLHTIDLKQLSHLSELELESLQRVVVDNLMKIFKDN</sequence>
<protein>
    <submittedName>
        <fullName evidence="1">Uncharacterized protein</fullName>
    </submittedName>
</protein>
<comment type="caution">
    <text evidence="1">The sequence shown here is derived from an EMBL/GenBank/DDBJ whole genome shotgun (WGS) entry which is preliminary data.</text>
</comment>
<reference evidence="1 2" key="1">
    <citation type="submission" date="2018-11" db="EMBL/GenBank/DDBJ databases">
        <title>Genomic Encyclopedia of Type Strains, Phase IV (KMG-IV): sequencing the most valuable type-strain genomes for metagenomic binning, comparative biology and taxonomic classification.</title>
        <authorList>
            <person name="Goeker M."/>
        </authorList>
    </citation>
    <scope>NUCLEOTIDE SEQUENCE [LARGE SCALE GENOMIC DNA]</scope>
    <source>
        <strain evidence="1 2">DSM 100316</strain>
    </source>
</reference>
<dbReference type="Proteomes" id="UP000275394">
    <property type="component" value="Unassembled WGS sequence"/>
</dbReference>
<proteinExistence type="predicted"/>
<dbReference type="EMBL" id="RKHR01000008">
    <property type="protein sequence ID" value="ROR97950.1"/>
    <property type="molecule type" value="Genomic_DNA"/>
</dbReference>
<gene>
    <name evidence="1" type="ORF">EDC56_3619</name>
</gene>
<accession>A0A3N2DDS3</accession>
<dbReference type="AlphaFoldDB" id="A0A3N2DDS3"/>
<evidence type="ECO:0000313" key="2">
    <source>
        <dbReference type="Proteomes" id="UP000275394"/>
    </source>
</evidence>
<organism evidence="1 2">
    <name type="scientific">Sinobacterium caligoides</name>
    <dbReference type="NCBI Taxonomy" id="933926"/>
    <lineage>
        <taxon>Bacteria</taxon>
        <taxon>Pseudomonadati</taxon>
        <taxon>Pseudomonadota</taxon>
        <taxon>Gammaproteobacteria</taxon>
        <taxon>Cellvibrionales</taxon>
        <taxon>Spongiibacteraceae</taxon>
        <taxon>Sinobacterium</taxon>
    </lineage>
</organism>
<evidence type="ECO:0000313" key="1">
    <source>
        <dbReference type="EMBL" id="ROR97950.1"/>
    </source>
</evidence>
<name>A0A3N2DDS3_9GAMM</name>